<protein>
    <submittedName>
        <fullName evidence="2">RRM domain-containing protein</fullName>
    </submittedName>
</protein>
<organism evidence="1 2">
    <name type="scientific">Rhabditophanes sp. KR3021</name>
    <dbReference type="NCBI Taxonomy" id="114890"/>
    <lineage>
        <taxon>Eukaryota</taxon>
        <taxon>Metazoa</taxon>
        <taxon>Ecdysozoa</taxon>
        <taxon>Nematoda</taxon>
        <taxon>Chromadorea</taxon>
        <taxon>Rhabditida</taxon>
        <taxon>Tylenchina</taxon>
        <taxon>Panagrolaimomorpha</taxon>
        <taxon>Strongyloidoidea</taxon>
        <taxon>Alloionematidae</taxon>
        <taxon>Rhabditophanes</taxon>
    </lineage>
</organism>
<proteinExistence type="predicted"/>
<evidence type="ECO:0000313" key="2">
    <source>
        <dbReference type="WBParaSite" id="RSKR_0000110800.1"/>
    </source>
</evidence>
<sequence length="177" mass="20335">MSRRDNQDLGGGKLYVGNLPDDATPNELESAFGRYGRIRKTWVARRPPGFAFVEFEKTRDAEDAVRHLDGGKVCGVRVRVELAHGRTRNRDDYRRDRSPRDRSRERSPRQSRRNRTPSHSRSRSPVREKESSRSKSKSPEDSKEISEAESPKKWSRENSASRSPADNSRSQTPKAQE</sequence>
<dbReference type="WBParaSite" id="RSKR_0000110800.1">
    <property type="protein sequence ID" value="RSKR_0000110800.1"/>
    <property type="gene ID" value="RSKR_0000110800"/>
</dbReference>
<dbReference type="Proteomes" id="UP000095286">
    <property type="component" value="Unplaced"/>
</dbReference>
<reference evidence="2" key="1">
    <citation type="submission" date="2016-11" db="UniProtKB">
        <authorList>
            <consortium name="WormBaseParasite"/>
        </authorList>
    </citation>
    <scope>IDENTIFICATION</scope>
    <source>
        <strain evidence="2">KR3021</strain>
    </source>
</reference>
<name>A0AC35TIY5_9BILA</name>
<accession>A0AC35TIY5</accession>
<evidence type="ECO:0000313" key="1">
    <source>
        <dbReference type="Proteomes" id="UP000095286"/>
    </source>
</evidence>